<evidence type="ECO:0000256" key="7">
    <source>
        <dbReference type="ARBA" id="ARBA00023136"/>
    </source>
</evidence>
<dbReference type="PANTHER" id="PTHR23502:SF74">
    <property type="entry name" value="MAJOR FACILITATOR SUPERFAMILY (MFS) PROFILE DOMAIN-CONTAINING PROTEIN"/>
    <property type="match status" value="1"/>
</dbReference>
<feature type="transmembrane region" description="Helical" evidence="8">
    <location>
        <begin position="397"/>
        <end position="421"/>
    </location>
</feature>
<evidence type="ECO:0000256" key="2">
    <source>
        <dbReference type="ARBA" id="ARBA00004236"/>
    </source>
</evidence>
<dbReference type="InterPro" id="IPR011701">
    <property type="entry name" value="MFS"/>
</dbReference>
<name>A0A084ALY3_STACB</name>
<keyword evidence="6 8" id="KW-1133">Transmembrane helix</keyword>
<reference evidence="10 11" key="1">
    <citation type="journal article" date="2014" name="BMC Genomics">
        <title>Comparative genome sequencing reveals chemotype-specific gene clusters in the toxigenic black mold Stachybotrys.</title>
        <authorList>
            <person name="Semeiks J."/>
            <person name="Borek D."/>
            <person name="Otwinowski Z."/>
            <person name="Grishin N.V."/>
        </authorList>
    </citation>
    <scope>NUCLEOTIDE SEQUENCE [LARGE SCALE GENOMIC DNA]</scope>
    <source>
        <strain evidence="11">CBS 109288 / IBT 7711</strain>
    </source>
</reference>
<dbReference type="PROSITE" id="PS50850">
    <property type="entry name" value="MFS"/>
    <property type="match status" value="1"/>
</dbReference>
<dbReference type="CDD" id="cd17323">
    <property type="entry name" value="MFS_Tpo1_MDR_like"/>
    <property type="match status" value="1"/>
</dbReference>
<feature type="transmembrane region" description="Helical" evidence="8">
    <location>
        <begin position="465"/>
        <end position="487"/>
    </location>
</feature>
<feature type="transmembrane region" description="Helical" evidence="8">
    <location>
        <begin position="428"/>
        <end position="453"/>
    </location>
</feature>
<evidence type="ECO:0000313" key="11">
    <source>
        <dbReference type="Proteomes" id="UP000028045"/>
    </source>
</evidence>
<dbReference type="PANTHER" id="PTHR23502">
    <property type="entry name" value="MAJOR FACILITATOR SUPERFAMILY"/>
    <property type="match status" value="1"/>
</dbReference>
<proteinExistence type="inferred from homology"/>
<feature type="transmembrane region" description="Helical" evidence="8">
    <location>
        <begin position="148"/>
        <end position="170"/>
    </location>
</feature>
<dbReference type="SUPFAM" id="SSF103473">
    <property type="entry name" value="MFS general substrate transporter"/>
    <property type="match status" value="1"/>
</dbReference>
<keyword evidence="11" id="KW-1185">Reference proteome</keyword>
<dbReference type="AlphaFoldDB" id="A0A084ALY3"/>
<dbReference type="Gene3D" id="1.20.1250.20">
    <property type="entry name" value="MFS general substrate transporter like domains"/>
    <property type="match status" value="1"/>
</dbReference>
<feature type="transmembrane region" description="Helical" evidence="8">
    <location>
        <begin position="182"/>
        <end position="205"/>
    </location>
</feature>
<feature type="transmembrane region" description="Helical" evidence="8">
    <location>
        <begin position="211"/>
        <end position="230"/>
    </location>
</feature>
<feature type="transmembrane region" description="Helical" evidence="8">
    <location>
        <begin position="94"/>
        <end position="111"/>
    </location>
</feature>
<dbReference type="FunFam" id="1.20.1250.20:FF:000082">
    <property type="entry name" value="MFS multidrug transporter, putative"/>
    <property type="match status" value="1"/>
</dbReference>
<feature type="transmembrane region" description="Helical" evidence="8">
    <location>
        <begin position="123"/>
        <end position="142"/>
    </location>
</feature>
<dbReference type="OrthoDB" id="5141738at2759"/>
<comment type="similarity">
    <text evidence="3">Belongs to the major facilitator superfamily.</text>
</comment>
<feature type="transmembrane region" description="Helical" evidence="8">
    <location>
        <begin position="330"/>
        <end position="352"/>
    </location>
</feature>
<evidence type="ECO:0000256" key="6">
    <source>
        <dbReference type="ARBA" id="ARBA00022989"/>
    </source>
</evidence>
<evidence type="ECO:0000256" key="3">
    <source>
        <dbReference type="ARBA" id="ARBA00008335"/>
    </source>
</evidence>
<evidence type="ECO:0000256" key="5">
    <source>
        <dbReference type="ARBA" id="ARBA00022692"/>
    </source>
</evidence>
<keyword evidence="7 8" id="KW-0472">Membrane</keyword>
<dbReference type="EMBL" id="KL648661">
    <property type="protein sequence ID" value="KEY66312.1"/>
    <property type="molecule type" value="Genomic_DNA"/>
</dbReference>
<evidence type="ECO:0000256" key="1">
    <source>
        <dbReference type="ARBA" id="ARBA00004141"/>
    </source>
</evidence>
<dbReference type="HOGENOM" id="CLU_008455_11_2_1"/>
<sequence>MVVNQAVGNLSVLENQDTPYNSDDNAEHVTTITFKDDDPECPYNWSKNKKRFIVATILLTVLNSTLGSSLPSNAIPHIAYDFGVSTDDSNPERVLPISIFLVGYVFGPLLFGPLSEWYGRRYIILLTFGGYTVSVVGCALSPDWVSLLIFRFLGGIFGSAPIAIVGGIFADIYGEPKTRGRAISYFITTAVCGPLASPILAGFVAEASWRWAFWAALIIVGITWGFLVFLPETYGPIILAQRAARLRETARKTAKGDVRIYAPIELENKGLHHLVTVVLARPLKMLFTEMIVTAVCLYLAIAYAIFYMFFQAYPIVFRGIYGMSPGITGLMFLPVGAGSILGLGVFILYDNFLERQRRANKPWTRNEEMRRLPIACVGGPLFVVGLLWLGWTARSDIHWVVPFLAGVPLGMGNLFLFIGLLNYLGDAYSIFSASAMSASSCSRSIFGAVLPLATTPMYHTWGVGWASSFLALVSLAMTFVPLFFIYYGDAIRERSAFCQMLKQKQAADANHTEGSEEKEMTTNV</sequence>
<evidence type="ECO:0000256" key="8">
    <source>
        <dbReference type="SAM" id="Phobius"/>
    </source>
</evidence>
<evidence type="ECO:0000259" key="9">
    <source>
        <dbReference type="PROSITE" id="PS50850"/>
    </source>
</evidence>
<dbReference type="Proteomes" id="UP000028045">
    <property type="component" value="Unassembled WGS sequence"/>
</dbReference>
<feature type="transmembrane region" description="Helical" evidence="8">
    <location>
        <begin position="52"/>
        <end position="74"/>
    </location>
</feature>
<dbReference type="InterPro" id="IPR036259">
    <property type="entry name" value="MFS_trans_sf"/>
</dbReference>
<protein>
    <recommendedName>
        <fullName evidence="9">Major facilitator superfamily (MFS) profile domain-containing protein</fullName>
    </recommendedName>
</protein>
<keyword evidence="4" id="KW-1003">Cell membrane</keyword>
<evidence type="ECO:0000313" key="10">
    <source>
        <dbReference type="EMBL" id="KEY66312.1"/>
    </source>
</evidence>
<evidence type="ECO:0000256" key="4">
    <source>
        <dbReference type="ARBA" id="ARBA00022475"/>
    </source>
</evidence>
<dbReference type="GO" id="GO:0005886">
    <property type="term" value="C:plasma membrane"/>
    <property type="evidence" value="ECO:0007669"/>
    <property type="project" value="UniProtKB-SubCell"/>
</dbReference>
<comment type="subcellular location">
    <subcellularLocation>
        <location evidence="2">Cell membrane</location>
    </subcellularLocation>
    <subcellularLocation>
        <location evidence="1">Membrane</location>
        <topology evidence="1">Multi-pass membrane protein</topology>
    </subcellularLocation>
</comment>
<dbReference type="GO" id="GO:0022857">
    <property type="term" value="F:transmembrane transporter activity"/>
    <property type="evidence" value="ECO:0007669"/>
    <property type="project" value="InterPro"/>
</dbReference>
<keyword evidence="5 8" id="KW-0812">Transmembrane</keyword>
<feature type="domain" description="Major facilitator superfamily (MFS) profile" evidence="9">
    <location>
        <begin position="53"/>
        <end position="491"/>
    </location>
</feature>
<feature type="transmembrane region" description="Helical" evidence="8">
    <location>
        <begin position="290"/>
        <end position="310"/>
    </location>
</feature>
<organism evidence="10 11">
    <name type="scientific">Stachybotrys chartarum (strain CBS 109288 / IBT 7711)</name>
    <name type="common">Toxic black mold</name>
    <name type="synonym">Stilbospora chartarum</name>
    <dbReference type="NCBI Taxonomy" id="1280523"/>
    <lineage>
        <taxon>Eukaryota</taxon>
        <taxon>Fungi</taxon>
        <taxon>Dikarya</taxon>
        <taxon>Ascomycota</taxon>
        <taxon>Pezizomycotina</taxon>
        <taxon>Sordariomycetes</taxon>
        <taxon>Hypocreomycetidae</taxon>
        <taxon>Hypocreales</taxon>
        <taxon>Stachybotryaceae</taxon>
        <taxon>Stachybotrys</taxon>
    </lineage>
</organism>
<dbReference type="Pfam" id="PF07690">
    <property type="entry name" value="MFS_1"/>
    <property type="match status" value="1"/>
</dbReference>
<accession>A0A084ALY3</accession>
<feature type="transmembrane region" description="Helical" evidence="8">
    <location>
        <begin position="372"/>
        <end position="391"/>
    </location>
</feature>
<gene>
    <name evidence="10" type="ORF">S7711_02774</name>
</gene>
<dbReference type="InterPro" id="IPR020846">
    <property type="entry name" value="MFS_dom"/>
</dbReference>